<evidence type="ECO:0000313" key="3">
    <source>
        <dbReference type="Proteomes" id="UP001058713"/>
    </source>
</evidence>
<dbReference type="Proteomes" id="UP001058713">
    <property type="component" value="Plasmid unnamed1"/>
</dbReference>
<protein>
    <submittedName>
        <fullName evidence="2">Uncharacterized protein</fullName>
    </submittedName>
</protein>
<reference evidence="2" key="1">
    <citation type="submission" date="2021-08" db="EMBL/GenBank/DDBJ databases">
        <authorList>
            <person name="Nwanade C."/>
            <person name="Wang M."/>
            <person name="Masoudi A."/>
            <person name="Yu Z."/>
            <person name="Liu J."/>
        </authorList>
    </citation>
    <scope>NUCLEOTIDE SEQUENCE</scope>
    <source>
        <strain evidence="2">S122</strain>
        <plasmid evidence="2">unnamed1</plasmid>
    </source>
</reference>
<dbReference type="RefSeq" id="WP_259972717.1">
    <property type="nucleotide sequence ID" value="NZ_CP081071.1"/>
</dbReference>
<sequence>MRFKPWPRHAFTDTERKRAALRRKQRQERETLPLFADQIAEEQPSEDQVMKERAEQWEAQELRDRSGRAKKWREARRLIDALPDEERHAVRRAWDCAPYPADPSYLLSVLYSYSLGRIDLKRPPFPLARTNASGARIANLFASSDLFVTILKARDIASDPDGHPLAERHAAYHHLQAAASKNKDRAEAMRDRVRASELFLRLGELEETHA</sequence>
<name>A0A9Q9HIT9_LEICA</name>
<geneLocation type="plasmid" evidence="2 3">
    <name>unnamed1</name>
</geneLocation>
<accession>A0A9Q9HIT9</accession>
<evidence type="ECO:0000256" key="1">
    <source>
        <dbReference type="SAM" id="MobiDB-lite"/>
    </source>
</evidence>
<evidence type="ECO:0000313" key="2">
    <source>
        <dbReference type="EMBL" id="UWQ55933.1"/>
    </source>
</evidence>
<dbReference type="AlphaFoldDB" id="A0A9Q9HIT9"/>
<feature type="region of interest" description="Disordered" evidence="1">
    <location>
        <begin position="14"/>
        <end position="36"/>
    </location>
</feature>
<dbReference type="EMBL" id="CP081071">
    <property type="protein sequence ID" value="UWQ55933.1"/>
    <property type="molecule type" value="Genomic_DNA"/>
</dbReference>
<keyword evidence="2" id="KW-0614">Plasmid</keyword>
<dbReference type="KEGG" id="lcae:K3721_19045"/>
<organism evidence="2 3">
    <name type="scientific">Leisingera caerulea</name>
    <name type="common">Phaeobacter caeruleus</name>
    <dbReference type="NCBI Taxonomy" id="506591"/>
    <lineage>
        <taxon>Bacteria</taxon>
        <taxon>Pseudomonadati</taxon>
        <taxon>Pseudomonadota</taxon>
        <taxon>Alphaproteobacteria</taxon>
        <taxon>Rhodobacterales</taxon>
        <taxon>Roseobacteraceae</taxon>
        <taxon>Leisingera</taxon>
    </lineage>
</organism>
<proteinExistence type="predicted"/>
<gene>
    <name evidence="2" type="ORF">K3721_19045</name>
</gene>